<dbReference type="EMBL" id="CP081495">
    <property type="protein sequence ID" value="UYW01587.1"/>
    <property type="molecule type" value="Genomic_DNA"/>
</dbReference>
<accession>A0ABY6M194</accession>
<dbReference type="RefSeq" id="WP_264434060.1">
    <property type="nucleotide sequence ID" value="NZ_CP081495.1"/>
</dbReference>
<protein>
    <submittedName>
        <fullName evidence="2">DUF4369 domain-containing protein</fullName>
    </submittedName>
</protein>
<evidence type="ECO:0000313" key="2">
    <source>
        <dbReference type="EMBL" id="UYW01587.1"/>
    </source>
</evidence>
<sequence length="238" mass="27347">MKKIFFALATLTLIASCSNKQEENNDYNLTITGNIDGFKQGKLYFQKEIDSALVTIDSVIVDGDSKFTKKFKIDSPELMFLNIERNNSNNIDNSLVFFAEPGEMNIETTLQQFYYNAKITGSKNHELYEQYRNMVSRYRNESTRLIGLDILAKKEKNYARIDSIQKASDKLIVQRYLAVANFVKNNQDKEIAALLIVDEIPNISKPILDSITKNIPTEVYNSKYGKELQNLLKVRETE</sequence>
<keyword evidence="3" id="KW-1185">Reference proteome</keyword>
<dbReference type="InterPro" id="IPR025380">
    <property type="entry name" value="DUF4369"/>
</dbReference>
<gene>
    <name evidence="2" type="ORF">K5I29_01290</name>
</gene>
<feature type="domain" description="DUF4369" evidence="1">
    <location>
        <begin position="30"/>
        <end position="128"/>
    </location>
</feature>
<name>A0ABY6M194_9FLAO</name>
<evidence type="ECO:0000313" key="3">
    <source>
        <dbReference type="Proteomes" id="UP001163328"/>
    </source>
</evidence>
<dbReference type="Pfam" id="PF14289">
    <property type="entry name" value="DUF4369"/>
    <property type="match status" value="1"/>
</dbReference>
<dbReference type="Proteomes" id="UP001163328">
    <property type="component" value="Chromosome"/>
</dbReference>
<dbReference type="PROSITE" id="PS51257">
    <property type="entry name" value="PROKAR_LIPOPROTEIN"/>
    <property type="match status" value="1"/>
</dbReference>
<evidence type="ECO:0000259" key="1">
    <source>
        <dbReference type="Pfam" id="PF14289"/>
    </source>
</evidence>
<reference evidence="2" key="1">
    <citation type="submission" date="2021-08" db="EMBL/GenBank/DDBJ databases">
        <title>Flavobacterium sp. strain CC-SYL302.</title>
        <authorList>
            <person name="Lin S.-Y."/>
            <person name="Lee T.-H."/>
            <person name="Young C.-C."/>
        </authorList>
    </citation>
    <scope>NUCLEOTIDE SEQUENCE</scope>
    <source>
        <strain evidence="2">CC-SYL302</strain>
    </source>
</reference>
<proteinExistence type="predicted"/>
<organism evidence="2 3">
    <name type="scientific">Flavobacterium agricola</name>
    <dbReference type="NCBI Taxonomy" id="2870839"/>
    <lineage>
        <taxon>Bacteria</taxon>
        <taxon>Pseudomonadati</taxon>
        <taxon>Bacteroidota</taxon>
        <taxon>Flavobacteriia</taxon>
        <taxon>Flavobacteriales</taxon>
        <taxon>Flavobacteriaceae</taxon>
        <taxon>Flavobacterium</taxon>
    </lineage>
</organism>